<keyword evidence="3" id="KW-0862">Zinc</keyword>
<dbReference type="GO" id="GO:0008270">
    <property type="term" value="F:zinc ion binding"/>
    <property type="evidence" value="ECO:0007669"/>
    <property type="project" value="UniProtKB-KW"/>
</dbReference>
<feature type="domain" description="C2H2-type" evidence="5">
    <location>
        <begin position="1169"/>
        <end position="1199"/>
    </location>
</feature>
<feature type="region of interest" description="Disordered" evidence="4">
    <location>
        <begin position="1"/>
        <end position="95"/>
    </location>
</feature>
<feature type="compositionally biased region" description="Low complexity" evidence="4">
    <location>
        <begin position="9"/>
        <end position="19"/>
    </location>
</feature>
<dbReference type="KEGG" id="csem:103385713"/>
<sequence length="1301" mass="146545">MWDGPGPGPRQRGGPAFRGNQRGEMFGGRDHPMPNFRGRDDMNMGSMGLMGPRPLDLPPMDMRRMDGPPPRGRSMEPCDMRGREPNREAMRWGEKPDFSLRKQFENSIREKLINNTGFMGPNRNESDMEGRGKAPWDQHNKFNDIRERDSFHPNMPQFNNPNGEGRRGFPTDRMNTQDGFRDMHELPPMGSGEGDRYNMNFPPHERRRMDFDRRGGPPPFNPRGEFDSDMDFRNRPESSGDFRARDRSPLRFGSNVGSVDHRGSDMSSVAPGPQRLGFTGADDASRDRTCQEPSGSPLMDYRCGEEMTLAEEWKNRQKDKTSFVNAPKGIGEICEPNFPVGFGRDVNVRDPLSFQERGRPSGEFPRNDIRFPRDGHFPVNNSPQIGGNCPQENQPLERGRFTAPFGRSNDGKRWLEERHPKDNQNKSQERSEEPNERFKGLEDSPCATGGKMGHDFQSSSTVQVKDQDYRDIDYRTGSVGTFDYKRDELPPTEKLIPESKPIPPSKFSQSGCQDQDYRSASVEEKVSNTISIIGIPKTATMEQILGAFVVRDGAPLQGMKVKNVVPGYSYDTAYVEFLNLEDAVHFMESNKGSLKVGTRTASMKFVQPEKHERVHELVPKPQDPQLPPSDVPSENFNTNPSDTQPRAPVDPLPHDLWPRNSDLTPEAWQQQVDQQQQQQQQDREQQGESWGGHGHPPQNPLHTGSVFKDSKTMIIKNVKATTTVETILKALDPYAYLDERNVRLVKGKTPGAKCFCFVDMDSHEQVTRLVELLTKPRPLYVDGVRVYAEVAKPLKNQNLRRDFDKPNTSILGCPPEPSMVGLHQFSQPQQYSLPPPAAPVAPAVTPGQLMGGTNLSSDLGVNQGHGYAESQTMDPSFHTGGSQAPTESTSMAATADEPQTYGSGSEVPDMSSYLYDSTSGFYYDPETTLYYDPNSRYFYNAQTQDYLYWDPVSKTYVPVPAGSSAETPSVTMTAEDRAILSNPAADAPLEMRKSSALSPPGTDPAHPSAPEAASVSATTPEKKEDEESVKKDKEDKPKSLAAVKIMKDMERWAKIQNRQKESVRSPSPVLKTGMDDDKKQSKSADAAFAIFERKVSGGDDLFKKPMAPPKKDEKSKRPMGSLGLLVSDYGAGSDEEVEEDREEDVKNSQNSQAFQSKDKEDKLTDWKKMACLLCRRQFPNKDALIRHQQLSDLHKQNMEIHLKIKRSKKELEALENQEREVKKTFKMNVKETRSPEQKRKKHHQHQQHWAEGPREGRGVSERPGLGAEPVQKKKKEPVVWDSGAYKQLCRKAMYARFKELE</sequence>
<dbReference type="InParanoid" id="A0A3P8UBX9"/>
<feature type="compositionally biased region" description="Basic and acidic residues" evidence="4">
    <location>
        <begin position="1045"/>
        <end position="1063"/>
    </location>
</feature>
<dbReference type="GO" id="GO:0003723">
    <property type="term" value="F:RNA binding"/>
    <property type="evidence" value="ECO:0007669"/>
    <property type="project" value="InterPro"/>
</dbReference>
<dbReference type="PANTHER" id="PTHR13948">
    <property type="entry name" value="RNA-BINDING PROTEIN"/>
    <property type="match status" value="1"/>
</dbReference>
<dbReference type="InterPro" id="IPR041591">
    <property type="entry name" value="OCRE"/>
</dbReference>
<feature type="compositionally biased region" description="Basic and acidic residues" evidence="4">
    <location>
        <begin position="73"/>
        <end position="95"/>
    </location>
</feature>
<dbReference type="InterPro" id="IPR013087">
    <property type="entry name" value="Znf_C2H2_type"/>
</dbReference>
<feature type="region of interest" description="Disordered" evidence="4">
    <location>
        <begin position="608"/>
        <end position="707"/>
    </location>
</feature>
<feature type="compositionally biased region" description="Basic and acidic residues" evidence="4">
    <location>
        <begin position="203"/>
        <end position="215"/>
    </location>
</feature>
<feature type="region of interest" description="Disordered" evidence="4">
    <location>
        <begin position="115"/>
        <end position="300"/>
    </location>
</feature>
<evidence type="ECO:0000256" key="3">
    <source>
        <dbReference type="PROSITE-ProRule" id="PRU00042"/>
    </source>
</evidence>
<evidence type="ECO:0000313" key="7">
    <source>
        <dbReference type="Proteomes" id="UP000265120"/>
    </source>
</evidence>
<dbReference type="InterPro" id="IPR035979">
    <property type="entry name" value="RBD_domain_sf"/>
</dbReference>
<feature type="compositionally biased region" description="Basic and acidic residues" evidence="4">
    <location>
        <begin position="356"/>
        <end position="376"/>
    </location>
</feature>
<dbReference type="PANTHER" id="PTHR13948:SF37">
    <property type="entry name" value="RNA-BINDING PROTEIN 6 ISOFORM X1"/>
    <property type="match status" value="1"/>
</dbReference>
<feature type="region of interest" description="Disordered" evidence="4">
    <location>
        <begin position="865"/>
        <end position="907"/>
    </location>
</feature>
<dbReference type="GO" id="GO:0005634">
    <property type="term" value="C:nucleus"/>
    <property type="evidence" value="ECO:0007669"/>
    <property type="project" value="UniProtKB-SubCell"/>
</dbReference>
<feature type="region of interest" description="Disordered" evidence="4">
    <location>
        <begin position="992"/>
        <end position="1085"/>
    </location>
</feature>
<keyword evidence="3" id="KW-0863">Zinc-finger</keyword>
<feature type="compositionally biased region" description="Polar residues" evidence="4">
    <location>
        <begin position="869"/>
        <end position="892"/>
    </location>
</feature>
<feature type="compositionally biased region" description="Basic and acidic residues" evidence="4">
    <location>
        <begin position="1251"/>
        <end position="1260"/>
    </location>
</feature>
<dbReference type="CTD" id="10180"/>
<evidence type="ECO:0000256" key="4">
    <source>
        <dbReference type="SAM" id="MobiDB-lite"/>
    </source>
</evidence>
<dbReference type="Gene3D" id="3.30.70.330">
    <property type="match status" value="1"/>
</dbReference>
<feature type="compositionally biased region" description="Basic and acidic residues" evidence="4">
    <location>
        <begin position="409"/>
        <end position="442"/>
    </location>
</feature>
<dbReference type="GeneTree" id="ENSGT00940000166798"/>
<feature type="compositionally biased region" description="Basic and acidic residues" evidence="4">
    <location>
        <begin position="1020"/>
        <end position="1038"/>
    </location>
</feature>
<dbReference type="InterPro" id="IPR000504">
    <property type="entry name" value="RRM_dom"/>
</dbReference>
<keyword evidence="3" id="KW-0479">Metal-binding</keyword>
<feature type="compositionally biased region" description="Basic and acidic residues" evidence="4">
    <location>
        <begin position="224"/>
        <end position="249"/>
    </location>
</feature>
<comment type="subcellular location">
    <subcellularLocation>
        <location evidence="1">Nucleus</location>
    </subcellularLocation>
</comment>
<dbReference type="CDD" id="cd16162">
    <property type="entry name" value="OCRE_RBM5_like"/>
    <property type="match status" value="1"/>
</dbReference>
<evidence type="ECO:0000256" key="1">
    <source>
        <dbReference type="ARBA" id="ARBA00004123"/>
    </source>
</evidence>
<dbReference type="RefSeq" id="XP_008317897.1">
    <property type="nucleotide sequence ID" value="XM_008319675.3"/>
</dbReference>
<dbReference type="Proteomes" id="UP000265120">
    <property type="component" value="Chromosome 11"/>
</dbReference>
<feature type="compositionally biased region" description="Acidic residues" evidence="4">
    <location>
        <begin position="1133"/>
        <end position="1142"/>
    </location>
</feature>
<dbReference type="GeneID" id="103385713"/>
<feature type="region of interest" description="Disordered" evidence="4">
    <location>
        <begin position="351"/>
        <end position="464"/>
    </location>
</feature>
<dbReference type="PROSITE" id="PS50157">
    <property type="entry name" value="ZINC_FINGER_C2H2_2"/>
    <property type="match status" value="1"/>
</dbReference>
<name>A0A3P8UBX9_CYNSE</name>
<reference evidence="6 7" key="1">
    <citation type="journal article" date="2014" name="Nat. Genet.">
        <title>Whole-genome sequence of a flatfish provides insights into ZW sex chromosome evolution and adaptation to a benthic lifestyle.</title>
        <authorList>
            <person name="Chen S."/>
            <person name="Zhang G."/>
            <person name="Shao C."/>
            <person name="Huang Q."/>
            <person name="Liu G."/>
            <person name="Zhang P."/>
            <person name="Song W."/>
            <person name="An N."/>
            <person name="Chalopin D."/>
            <person name="Volff J.N."/>
            <person name="Hong Y."/>
            <person name="Li Q."/>
            <person name="Sha Z."/>
            <person name="Zhou H."/>
            <person name="Xie M."/>
            <person name="Yu Q."/>
            <person name="Liu Y."/>
            <person name="Xiang H."/>
            <person name="Wang N."/>
            <person name="Wu K."/>
            <person name="Yang C."/>
            <person name="Zhou Q."/>
            <person name="Liao X."/>
            <person name="Yang L."/>
            <person name="Hu Q."/>
            <person name="Zhang J."/>
            <person name="Meng L."/>
            <person name="Jin L."/>
            <person name="Tian Y."/>
            <person name="Lian J."/>
            <person name="Yang J."/>
            <person name="Miao G."/>
            <person name="Liu S."/>
            <person name="Liang Z."/>
            <person name="Yan F."/>
            <person name="Li Y."/>
            <person name="Sun B."/>
            <person name="Zhang H."/>
            <person name="Zhang J."/>
            <person name="Zhu Y."/>
            <person name="Du M."/>
            <person name="Zhao Y."/>
            <person name="Schartl M."/>
            <person name="Tang Q."/>
            <person name="Wang J."/>
        </authorList>
    </citation>
    <scope>NUCLEOTIDE SEQUENCE</scope>
</reference>
<feature type="compositionally biased region" description="Polar residues" evidence="4">
    <location>
        <begin position="632"/>
        <end position="644"/>
    </location>
</feature>
<dbReference type="OrthoDB" id="29221at2759"/>
<dbReference type="SMART" id="SM00360">
    <property type="entry name" value="RRM"/>
    <property type="match status" value="2"/>
</dbReference>
<dbReference type="InterPro" id="IPR012677">
    <property type="entry name" value="Nucleotide-bd_a/b_plait_sf"/>
</dbReference>
<evidence type="ECO:0000259" key="5">
    <source>
        <dbReference type="PROSITE" id="PS50157"/>
    </source>
</evidence>
<dbReference type="RefSeq" id="XP_008317898.1">
    <property type="nucleotide sequence ID" value="XM_008319676.3"/>
</dbReference>
<feature type="compositionally biased region" description="Basic and acidic residues" evidence="4">
    <location>
        <begin position="27"/>
        <end position="42"/>
    </location>
</feature>
<evidence type="ECO:0000313" key="6">
    <source>
        <dbReference type="Ensembl" id="ENSCSEP00000000733.1"/>
    </source>
</evidence>
<feature type="compositionally biased region" description="Basic and acidic residues" evidence="4">
    <location>
        <begin position="1098"/>
        <end position="1116"/>
    </location>
</feature>
<feature type="region of interest" description="Disordered" evidence="4">
    <location>
        <begin position="491"/>
        <end position="513"/>
    </location>
</feature>
<keyword evidence="7" id="KW-1185">Reference proteome</keyword>
<accession>A0A3P8UBX9</accession>
<dbReference type="Pfam" id="PF17780">
    <property type="entry name" value="OCRE"/>
    <property type="match status" value="1"/>
</dbReference>
<feature type="compositionally biased region" description="Pro residues" evidence="4">
    <location>
        <begin position="621"/>
        <end position="630"/>
    </location>
</feature>
<feature type="compositionally biased region" description="Polar residues" evidence="4">
    <location>
        <begin position="379"/>
        <end position="394"/>
    </location>
</feature>
<proteinExistence type="predicted"/>
<evidence type="ECO:0000256" key="2">
    <source>
        <dbReference type="ARBA" id="ARBA00023242"/>
    </source>
</evidence>
<dbReference type="SUPFAM" id="SSF54928">
    <property type="entry name" value="RNA-binding domain, RBD"/>
    <property type="match status" value="2"/>
</dbReference>
<feature type="compositionally biased region" description="Basic and acidic residues" evidence="4">
    <location>
        <begin position="1073"/>
        <end position="1082"/>
    </location>
</feature>
<feature type="compositionally biased region" description="Low complexity" evidence="4">
    <location>
        <begin position="669"/>
        <end position="680"/>
    </location>
</feature>
<protein>
    <submittedName>
        <fullName evidence="6">RNA-binding protein 6-like</fullName>
    </submittedName>
</protein>
<reference evidence="6" key="3">
    <citation type="submission" date="2025-09" db="UniProtKB">
        <authorList>
            <consortium name="Ensembl"/>
        </authorList>
    </citation>
    <scope>IDENTIFICATION</scope>
</reference>
<dbReference type="Ensembl" id="ENSCSET00000000762.1">
    <property type="protein sequence ID" value="ENSCSEP00000000733.1"/>
    <property type="gene ID" value="ENSCSEG00000000528.1"/>
</dbReference>
<feature type="region of interest" description="Disordered" evidence="4">
    <location>
        <begin position="1098"/>
        <end position="1161"/>
    </location>
</feature>
<feature type="compositionally biased region" description="Basic and acidic residues" evidence="4">
    <location>
        <begin position="608"/>
        <end position="618"/>
    </location>
</feature>
<dbReference type="GO" id="GO:0000398">
    <property type="term" value="P:mRNA splicing, via spliceosome"/>
    <property type="evidence" value="ECO:0007669"/>
    <property type="project" value="TreeGrafter"/>
</dbReference>
<organism evidence="6 7">
    <name type="scientific">Cynoglossus semilaevis</name>
    <name type="common">Tongue sole</name>
    <dbReference type="NCBI Taxonomy" id="244447"/>
    <lineage>
        <taxon>Eukaryota</taxon>
        <taxon>Metazoa</taxon>
        <taxon>Chordata</taxon>
        <taxon>Craniata</taxon>
        <taxon>Vertebrata</taxon>
        <taxon>Euteleostomi</taxon>
        <taxon>Actinopterygii</taxon>
        <taxon>Neopterygii</taxon>
        <taxon>Teleostei</taxon>
        <taxon>Neoteleostei</taxon>
        <taxon>Acanthomorphata</taxon>
        <taxon>Carangaria</taxon>
        <taxon>Pleuronectiformes</taxon>
        <taxon>Pleuronectoidei</taxon>
        <taxon>Cynoglossidae</taxon>
        <taxon>Cynoglossinae</taxon>
        <taxon>Cynoglossus</taxon>
    </lineage>
</organism>
<feature type="compositionally biased region" description="Basic and acidic residues" evidence="4">
    <location>
        <begin position="1215"/>
        <end position="1237"/>
    </location>
</feature>
<feature type="compositionally biased region" description="Basic and acidic residues" evidence="4">
    <location>
        <begin position="124"/>
        <end position="151"/>
    </location>
</feature>
<keyword evidence="2" id="KW-0539">Nucleus</keyword>
<reference evidence="6" key="2">
    <citation type="submission" date="2025-08" db="UniProtKB">
        <authorList>
            <consortium name="Ensembl"/>
        </authorList>
    </citation>
    <scope>IDENTIFICATION</scope>
</reference>
<feature type="region of interest" description="Disordered" evidence="4">
    <location>
        <begin position="1215"/>
        <end position="1277"/>
    </location>
</feature>
<feature type="compositionally biased region" description="Low complexity" evidence="4">
    <location>
        <begin position="47"/>
        <end position="60"/>
    </location>
</feature>
<dbReference type="STRING" id="244447.ENSCSEP00000000733"/>